<name>A0A6P1NNG9_9PROT</name>
<keyword evidence="5" id="KW-0460">Magnesium</keyword>
<dbReference type="GO" id="GO:0005524">
    <property type="term" value="F:ATP binding"/>
    <property type="evidence" value="ECO:0007669"/>
    <property type="project" value="UniProtKB-KW"/>
</dbReference>
<evidence type="ECO:0000256" key="5">
    <source>
        <dbReference type="RuleBase" id="RU361279"/>
    </source>
</evidence>
<dbReference type="EC" id="6.3.3.2" evidence="5"/>
<dbReference type="GO" id="GO:0030272">
    <property type="term" value="F:5-formyltetrahydrofolate cyclo-ligase activity"/>
    <property type="evidence" value="ECO:0007669"/>
    <property type="project" value="UniProtKB-EC"/>
</dbReference>
<feature type="binding site" evidence="4">
    <location>
        <position position="54"/>
    </location>
    <ligand>
        <name>substrate</name>
    </ligand>
</feature>
<keyword evidence="2 4" id="KW-0547">Nucleotide-binding</keyword>
<dbReference type="PANTHER" id="PTHR23407:SF1">
    <property type="entry name" value="5-FORMYLTETRAHYDROFOLATE CYCLO-LIGASE"/>
    <property type="match status" value="1"/>
</dbReference>
<dbReference type="PANTHER" id="PTHR23407">
    <property type="entry name" value="ATPASE INHIBITOR/5-FORMYLTETRAHYDROFOLATE CYCLO-LIGASE"/>
    <property type="match status" value="1"/>
</dbReference>
<evidence type="ECO:0000313" key="6">
    <source>
        <dbReference type="EMBL" id="QHI96401.1"/>
    </source>
</evidence>
<evidence type="ECO:0000256" key="3">
    <source>
        <dbReference type="ARBA" id="ARBA00022840"/>
    </source>
</evidence>
<dbReference type="GO" id="GO:0046872">
    <property type="term" value="F:metal ion binding"/>
    <property type="evidence" value="ECO:0007669"/>
    <property type="project" value="UniProtKB-KW"/>
</dbReference>
<keyword evidence="6" id="KW-0436">Ligase</keyword>
<dbReference type="InterPro" id="IPR037171">
    <property type="entry name" value="NagB/RpiA_transferase-like"/>
</dbReference>
<accession>A0A6P1NNG9</accession>
<evidence type="ECO:0000256" key="2">
    <source>
        <dbReference type="ARBA" id="ARBA00022741"/>
    </source>
</evidence>
<evidence type="ECO:0000256" key="1">
    <source>
        <dbReference type="ARBA" id="ARBA00010638"/>
    </source>
</evidence>
<comment type="similarity">
    <text evidence="1 5">Belongs to the 5-formyltetrahydrofolate cyclo-ligase family.</text>
</comment>
<dbReference type="Pfam" id="PF01812">
    <property type="entry name" value="5-FTHF_cyc-lig"/>
    <property type="match status" value="1"/>
</dbReference>
<evidence type="ECO:0000256" key="4">
    <source>
        <dbReference type="PIRSR" id="PIRSR006806-1"/>
    </source>
</evidence>
<dbReference type="EMBL" id="CP047652">
    <property type="protein sequence ID" value="QHI96401.1"/>
    <property type="molecule type" value="Genomic_DNA"/>
</dbReference>
<dbReference type="SUPFAM" id="SSF100950">
    <property type="entry name" value="NagB/RpiA/CoA transferase-like"/>
    <property type="match status" value="1"/>
</dbReference>
<dbReference type="GO" id="GO:0009396">
    <property type="term" value="P:folic acid-containing compound biosynthetic process"/>
    <property type="evidence" value="ECO:0007669"/>
    <property type="project" value="TreeGrafter"/>
</dbReference>
<comment type="cofactor">
    <cofactor evidence="5">
        <name>Mg(2+)</name>
        <dbReference type="ChEBI" id="CHEBI:18420"/>
    </cofactor>
</comment>
<protein>
    <recommendedName>
        <fullName evidence="5">5-formyltetrahydrofolate cyclo-ligase</fullName>
        <ecNumber evidence="5">6.3.3.2</ecNumber>
    </recommendedName>
</protein>
<reference evidence="6 7" key="1">
    <citation type="submission" date="2020-01" db="EMBL/GenBank/DDBJ databases">
        <title>Genome sequencing of strain KACC 21507.</title>
        <authorList>
            <person name="Heo J."/>
            <person name="Kim S.-J."/>
            <person name="Kim J.-S."/>
            <person name="Hong S.-B."/>
            <person name="Kwon S.-W."/>
        </authorList>
    </citation>
    <scope>NUCLEOTIDE SEQUENCE [LARGE SCALE GENOMIC DNA]</scope>
    <source>
        <strain evidence="6 7">KACC 21507</strain>
    </source>
</reference>
<keyword evidence="3 4" id="KW-0067">ATP-binding</keyword>
<dbReference type="PIRSF" id="PIRSF006806">
    <property type="entry name" value="FTHF_cligase"/>
    <property type="match status" value="1"/>
</dbReference>
<proteinExistence type="inferred from homology"/>
<dbReference type="RefSeq" id="WP_160619459.1">
    <property type="nucleotide sequence ID" value="NZ_CP047652.1"/>
</dbReference>
<comment type="catalytic activity">
    <reaction evidence="5">
        <text>(6S)-5-formyl-5,6,7,8-tetrahydrofolate + ATP = (6R)-5,10-methenyltetrahydrofolate + ADP + phosphate</text>
        <dbReference type="Rhea" id="RHEA:10488"/>
        <dbReference type="ChEBI" id="CHEBI:30616"/>
        <dbReference type="ChEBI" id="CHEBI:43474"/>
        <dbReference type="ChEBI" id="CHEBI:57455"/>
        <dbReference type="ChEBI" id="CHEBI:57457"/>
        <dbReference type="ChEBI" id="CHEBI:456216"/>
        <dbReference type="EC" id="6.3.3.2"/>
    </reaction>
</comment>
<dbReference type="Gene3D" id="3.40.50.10420">
    <property type="entry name" value="NagB/RpiA/CoA transferase-like"/>
    <property type="match status" value="1"/>
</dbReference>
<dbReference type="Proteomes" id="UP000463975">
    <property type="component" value="Chromosome"/>
</dbReference>
<dbReference type="KEGG" id="bomb:GT348_05580"/>
<sequence>MDIDQKKQQLRRKLLSDRTRPLPKQNRLIIQKLSHFIWKTGFSRIALVWPLDSEIDLRPLCHLLDKVGLQVLLPYTPPKGSALTFHYWKPHTKMYRGRFGTSYPRGAQGTPDLILVPLLAFDRSGARLGYGGGYYDRTLNAYPNSMAVGYALSSQEQKWIPTDIFDQRLEFIVTEHEIITF</sequence>
<dbReference type="NCBIfam" id="TIGR02727">
    <property type="entry name" value="MTHFS_bact"/>
    <property type="match status" value="1"/>
</dbReference>
<dbReference type="AlphaFoldDB" id="A0A6P1NNG9"/>
<dbReference type="InterPro" id="IPR024185">
    <property type="entry name" value="FTHF_cligase-like_sf"/>
</dbReference>
<keyword evidence="5" id="KW-0479">Metal-binding</keyword>
<gene>
    <name evidence="6" type="ORF">GT348_05580</name>
</gene>
<dbReference type="GO" id="GO:0035999">
    <property type="term" value="P:tetrahydrofolate interconversion"/>
    <property type="evidence" value="ECO:0007669"/>
    <property type="project" value="TreeGrafter"/>
</dbReference>
<keyword evidence="7" id="KW-1185">Reference proteome</keyword>
<evidence type="ECO:0000313" key="7">
    <source>
        <dbReference type="Proteomes" id="UP000463975"/>
    </source>
</evidence>
<feature type="binding site" evidence="4">
    <location>
        <begin position="7"/>
        <end position="11"/>
    </location>
    <ligand>
        <name>ATP</name>
        <dbReference type="ChEBI" id="CHEBI:30616"/>
    </ligand>
</feature>
<dbReference type="InterPro" id="IPR002698">
    <property type="entry name" value="FTHF_cligase"/>
</dbReference>
<organism evidence="6 7">
    <name type="scientific">Aristophania vespae</name>
    <dbReference type="NCBI Taxonomy" id="2697033"/>
    <lineage>
        <taxon>Bacteria</taxon>
        <taxon>Pseudomonadati</taxon>
        <taxon>Pseudomonadota</taxon>
        <taxon>Alphaproteobacteria</taxon>
        <taxon>Acetobacterales</taxon>
        <taxon>Acetobacteraceae</taxon>
        <taxon>Aristophania</taxon>
    </lineage>
</organism>
<feature type="binding site" evidence="4">
    <location>
        <begin position="127"/>
        <end position="135"/>
    </location>
    <ligand>
        <name>ATP</name>
        <dbReference type="ChEBI" id="CHEBI:30616"/>
    </ligand>
</feature>